<proteinExistence type="predicted"/>
<name>A0A5N6ZFF7_9EURO</name>
<protein>
    <submittedName>
        <fullName evidence="1">Uncharacterized protein</fullName>
    </submittedName>
</protein>
<keyword evidence="2" id="KW-1185">Reference proteome</keyword>
<dbReference type="EMBL" id="ML739045">
    <property type="protein sequence ID" value="KAE8355943.1"/>
    <property type="molecule type" value="Genomic_DNA"/>
</dbReference>
<organism evidence="1 2">
    <name type="scientific">Aspergillus coremiiformis</name>
    <dbReference type="NCBI Taxonomy" id="138285"/>
    <lineage>
        <taxon>Eukaryota</taxon>
        <taxon>Fungi</taxon>
        <taxon>Dikarya</taxon>
        <taxon>Ascomycota</taxon>
        <taxon>Pezizomycotina</taxon>
        <taxon>Eurotiomycetes</taxon>
        <taxon>Eurotiomycetidae</taxon>
        <taxon>Eurotiales</taxon>
        <taxon>Aspergillaceae</taxon>
        <taxon>Aspergillus</taxon>
        <taxon>Aspergillus subgen. Circumdati</taxon>
    </lineage>
</organism>
<evidence type="ECO:0000313" key="2">
    <source>
        <dbReference type="Proteomes" id="UP000327118"/>
    </source>
</evidence>
<dbReference type="Proteomes" id="UP000327118">
    <property type="component" value="Unassembled WGS sequence"/>
</dbReference>
<dbReference type="OrthoDB" id="5418367at2759"/>
<gene>
    <name evidence="1" type="ORF">BDV28DRAFT_145741</name>
</gene>
<evidence type="ECO:0000313" key="1">
    <source>
        <dbReference type="EMBL" id="KAE8355943.1"/>
    </source>
</evidence>
<accession>A0A5N6ZFF7</accession>
<sequence>MDYSPEKSNALLVASPAEAHDRIKTFLEEGPCDEDLLLKISWAVYISGPVQGLLKLARRRKNRFEFDSEFDILKIRAMPRPLHDAIQDTVSRLLVEACHTTLTAPERKYITCGIKQIYLSNRRLRDFGHKPQGLKKYPDAGLEFLSDDSTKPRYSVVFEVGLTQSHDDLRRDAF</sequence>
<reference evidence="2" key="1">
    <citation type="submission" date="2019-04" db="EMBL/GenBank/DDBJ databases">
        <title>Friends and foes A comparative genomics studyof 23 Aspergillus species from section Flavi.</title>
        <authorList>
            <consortium name="DOE Joint Genome Institute"/>
            <person name="Kjaerbolling I."/>
            <person name="Vesth T."/>
            <person name="Frisvad J.C."/>
            <person name="Nybo J.L."/>
            <person name="Theobald S."/>
            <person name="Kildgaard S."/>
            <person name="Isbrandt T."/>
            <person name="Kuo A."/>
            <person name="Sato A."/>
            <person name="Lyhne E.K."/>
            <person name="Kogle M.E."/>
            <person name="Wiebenga A."/>
            <person name="Kun R.S."/>
            <person name="Lubbers R.J."/>
            <person name="Makela M.R."/>
            <person name="Barry K."/>
            <person name="Chovatia M."/>
            <person name="Clum A."/>
            <person name="Daum C."/>
            <person name="Haridas S."/>
            <person name="He G."/>
            <person name="LaButti K."/>
            <person name="Lipzen A."/>
            <person name="Mondo S."/>
            <person name="Riley R."/>
            <person name="Salamov A."/>
            <person name="Simmons B.A."/>
            <person name="Magnuson J.K."/>
            <person name="Henrissat B."/>
            <person name="Mortensen U.H."/>
            <person name="Larsen T.O."/>
            <person name="Devries R.P."/>
            <person name="Grigoriev I.V."/>
            <person name="Machida M."/>
            <person name="Baker S.E."/>
            <person name="Andersen M.R."/>
        </authorList>
    </citation>
    <scope>NUCLEOTIDE SEQUENCE [LARGE SCALE GENOMIC DNA]</scope>
    <source>
        <strain evidence="2">CBS 553.77</strain>
    </source>
</reference>
<dbReference type="AlphaFoldDB" id="A0A5N6ZFF7"/>